<name>A0A841EDK5_9ACTN</name>
<dbReference type="Proteomes" id="UP000578077">
    <property type="component" value="Unassembled WGS sequence"/>
</dbReference>
<dbReference type="EMBL" id="JACHLY010000001">
    <property type="protein sequence ID" value="MBB5997521.1"/>
    <property type="molecule type" value="Genomic_DNA"/>
</dbReference>
<dbReference type="Gene3D" id="1.25.40.10">
    <property type="entry name" value="Tetratricopeptide repeat domain"/>
    <property type="match status" value="1"/>
</dbReference>
<dbReference type="InterPro" id="IPR011990">
    <property type="entry name" value="TPR-like_helical_dom_sf"/>
</dbReference>
<gene>
    <name evidence="1" type="ORF">HNR25_001272</name>
</gene>
<reference evidence="1 2" key="1">
    <citation type="submission" date="2020-08" db="EMBL/GenBank/DDBJ databases">
        <title>Sequencing the genomes of 1000 actinobacteria strains.</title>
        <authorList>
            <person name="Klenk H.-P."/>
        </authorList>
    </citation>
    <scope>NUCLEOTIDE SEQUENCE [LARGE SCALE GENOMIC DNA]</scope>
    <source>
        <strain evidence="1 2">DSM 44593</strain>
    </source>
</reference>
<dbReference type="AlphaFoldDB" id="A0A841EDK5"/>
<sequence length="408" mass="43646">MTDDRIADADPAEARVDLDSLPRRARAMLELLAVLGPSDVPRSMLIEEPSVHLYMDAPPSSPRSILGRVAQFRFIRSDGNEADRALRRLAKKGPVSQASAETVGATAPARRAALKAMPERARERAVLALAPALDDQWTASLDDDFEAPEAPEVDGPMLARAENLIGLGRETLLADWSDVLETYGYRPAHSSDRTFDEALGFWRGLESDLERLHGPGSGVHAREELQRPLSSGGGHHAEEAIELYTADIATYRRVHGPEHENVFLVRAGHGAAVAAAGRHDEAAAELASALAEAEAAHGSVSRSAGPVHIALAKAHSAADLGDDAVAQLEGTLAAFARPDAEKSADVLRMRADMARELEELGSADSAAEACRNLRTDVRASQRRLSTTRGALLDRVEAILSRVDDTTAA</sequence>
<evidence type="ECO:0000313" key="1">
    <source>
        <dbReference type="EMBL" id="MBB5997521.1"/>
    </source>
</evidence>
<organism evidence="1 2">
    <name type="scientific">Streptomonospora salina</name>
    <dbReference type="NCBI Taxonomy" id="104205"/>
    <lineage>
        <taxon>Bacteria</taxon>
        <taxon>Bacillati</taxon>
        <taxon>Actinomycetota</taxon>
        <taxon>Actinomycetes</taxon>
        <taxon>Streptosporangiales</taxon>
        <taxon>Nocardiopsidaceae</taxon>
        <taxon>Streptomonospora</taxon>
    </lineage>
</organism>
<keyword evidence="2" id="KW-1185">Reference proteome</keyword>
<evidence type="ECO:0008006" key="3">
    <source>
        <dbReference type="Google" id="ProtNLM"/>
    </source>
</evidence>
<comment type="caution">
    <text evidence="1">The sequence shown here is derived from an EMBL/GenBank/DDBJ whole genome shotgun (WGS) entry which is preliminary data.</text>
</comment>
<dbReference type="RefSeq" id="WP_184633776.1">
    <property type="nucleotide sequence ID" value="NZ_BAABKT010000005.1"/>
</dbReference>
<evidence type="ECO:0000313" key="2">
    <source>
        <dbReference type="Proteomes" id="UP000578077"/>
    </source>
</evidence>
<accession>A0A841EDK5</accession>
<proteinExistence type="predicted"/>
<protein>
    <recommendedName>
        <fullName evidence="3">Tetratricopeptide repeat protein</fullName>
    </recommendedName>
</protein>